<comment type="caution">
    <text evidence="1">The sequence shown here is derived from an EMBL/GenBank/DDBJ whole genome shotgun (WGS) entry which is preliminary data.</text>
</comment>
<gene>
    <name evidence="1" type="ORF">LCGC14_2886020</name>
</gene>
<organism evidence="1">
    <name type="scientific">marine sediment metagenome</name>
    <dbReference type="NCBI Taxonomy" id="412755"/>
    <lineage>
        <taxon>unclassified sequences</taxon>
        <taxon>metagenomes</taxon>
        <taxon>ecological metagenomes</taxon>
    </lineage>
</organism>
<reference evidence="1" key="1">
    <citation type="journal article" date="2015" name="Nature">
        <title>Complex archaea that bridge the gap between prokaryotes and eukaryotes.</title>
        <authorList>
            <person name="Spang A."/>
            <person name="Saw J.H."/>
            <person name="Jorgensen S.L."/>
            <person name="Zaremba-Niedzwiedzka K."/>
            <person name="Martijn J."/>
            <person name="Lind A.E."/>
            <person name="van Eijk R."/>
            <person name="Schleper C."/>
            <person name="Guy L."/>
            <person name="Ettema T.J."/>
        </authorList>
    </citation>
    <scope>NUCLEOTIDE SEQUENCE</scope>
</reference>
<proteinExistence type="predicted"/>
<name>A0A0F9APR8_9ZZZZ</name>
<dbReference type="EMBL" id="LAZR01056432">
    <property type="protein sequence ID" value="KKK74211.1"/>
    <property type="molecule type" value="Genomic_DNA"/>
</dbReference>
<sequence length="121" mass="12922">LIKITPIGPHPVSVVADDLNFTFTTAAAVLTSTTEWDTFAATGKELLIVRFNENVGSGTFALDTVPDEYGRTNNISNYVLAASEFAVFAFTNATGWKNATGSIRITASSASIQYAVIQLSR</sequence>
<accession>A0A0F9APR8</accession>
<dbReference type="AlphaFoldDB" id="A0A0F9APR8"/>
<evidence type="ECO:0000313" key="1">
    <source>
        <dbReference type="EMBL" id="KKK74211.1"/>
    </source>
</evidence>
<protein>
    <submittedName>
        <fullName evidence="1">Uncharacterized protein</fullName>
    </submittedName>
</protein>
<feature type="non-terminal residue" evidence="1">
    <location>
        <position position="1"/>
    </location>
</feature>